<dbReference type="STRING" id="669874.A0A1E4U0J3"/>
<dbReference type="GO" id="GO:0005737">
    <property type="term" value="C:cytoplasm"/>
    <property type="evidence" value="ECO:0007669"/>
    <property type="project" value="EnsemblFungi"/>
</dbReference>
<evidence type="ECO:0000313" key="11">
    <source>
        <dbReference type="Proteomes" id="UP000094236"/>
    </source>
</evidence>
<evidence type="ECO:0000256" key="2">
    <source>
        <dbReference type="ARBA" id="ARBA00021132"/>
    </source>
</evidence>
<evidence type="ECO:0000256" key="5">
    <source>
        <dbReference type="ARBA" id="ARBA00022763"/>
    </source>
</evidence>
<dbReference type="EMBL" id="KV454011">
    <property type="protein sequence ID" value="ODV97522.1"/>
    <property type="molecule type" value="Genomic_DNA"/>
</dbReference>
<keyword evidence="5 8" id="KW-0227">DNA damage</keyword>
<dbReference type="InterPro" id="IPR001680">
    <property type="entry name" value="WD40_rpt"/>
</dbReference>
<comment type="similarity">
    <text evidence="1 8">Belongs to the WD repeat DDB2/WDR76 family.</text>
</comment>
<dbReference type="InterPro" id="IPR036322">
    <property type="entry name" value="WD40_repeat_dom_sf"/>
</dbReference>
<evidence type="ECO:0000256" key="7">
    <source>
        <dbReference type="PROSITE-ProRule" id="PRU00221"/>
    </source>
</evidence>
<dbReference type="GO" id="GO:0003677">
    <property type="term" value="F:DNA binding"/>
    <property type="evidence" value="ECO:0007669"/>
    <property type="project" value="UniProtKB-UniRule"/>
</dbReference>
<evidence type="ECO:0000256" key="1">
    <source>
        <dbReference type="ARBA" id="ARBA00005434"/>
    </source>
</evidence>
<protein>
    <recommendedName>
        <fullName evidence="2 8">DNA damage-binding protein CMR1</fullName>
    </recommendedName>
</protein>
<sequence>MGLSEFEKQRQANIARNKELLQKLNLNSISNDIYADIKKEENEKQATKRAKRPKKKTKQNEPQQPLRKSRRLAGVKTEDTEESQAFMKQLEDARAKKEELENLQKVRLSGDIKLIDVLSYNTKDDGNNDQIMLDKFAQIGKSISMGDFYEAVSAKTKLNDKNLDNLRKQFNGLKIFEKYDPLDVKITPNRMTSINFHPSITKRLVIGGDTSGHMGIWSIDDEKQKIDDQDKAVPNISSFKIHGKTISKCLINLQKSPSKIYTSSYDGSVRSVDLESAKSEDIFHLDDEYGQPVGISDANFADENLLYFTTLGGELGIKDLRVPDTTSVVGTRLLRLHDKKIGSFAINPSFNQQIATASLDRSLRLWDLRKITENNWSAYRENGESIKSPHCYGSYLSRLSISCADWNRSGDIVCNGYDDTVNIFNLGDTSNLESDFVYGAEARKRSSGSKKEEETNHADLQVPENLVPNHKIRHNCQTGRWVSILKSKWQLKPKDGIEKFAIANMTRYIDIYTASGIQVAHLGDRDLLGAVPAVVSFHPTENWIVGGSASGKGYLFC</sequence>
<dbReference type="Proteomes" id="UP000094236">
    <property type="component" value="Unassembled WGS sequence"/>
</dbReference>
<proteinExistence type="inferred from homology"/>
<dbReference type="OrthoDB" id="9890280at2759"/>
<reference evidence="11" key="1">
    <citation type="submission" date="2016-05" db="EMBL/GenBank/DDBJ databases">
        <title>Comparative genomics of biotechnologically important yeasts.</title>
        <authorList>
            <consortium name="DOE Joint Genome Institute"/>
            <person name="Riley R."/>
            <person name="Haridas S."/>
            <person name="Wolfe K.H."/>
            <person name="Lopes M.R."/>
            <person name="Hittinger C.T."/>
            <person name="Goker M."/>
            <person name="Salamov A."/>
            <person name="Wisecaver J."/>
            <person name="Long T.M."/>
            <person name="Aerts A.L."/>
            <person name="Barry K."/>
            <person name="Choi C."/>
            <person name="Clum A."/>
            <person name="Coughlan A.Y."/>
            <person name="Deshpande S."/>
            <person name="Douglass A.P."/>
            <person name="Hanson S.J."/>
            <person name="Klenk H.-P."/>
            <person name="Labutti K."/>
            <person name="Lapidus A."/>
            <person name="Lindquist E."/>
            <person name="Lipzen A."/>
            <person name="Meier-Kolthoff J.P."/>
            <person name="Ohm R.A."/>
            <person name="Otillar R.P."/>
            <person name="Pangilinan J."/>
            <person name="Peng Y."/>
            <person name="Rokas A."/>
            <person name="Rosa C.A."/>
            <person name="Scheuner C."/>
            <person name="Sibirny A.A."/>
            <person name="Slot J.C."/>
            <person name="Stielow J.B."/>
            <person name="Sun H."/>
            <person name="Kurtzman C.P."/>
            <person name="Blackwell M."/>
            <person name="Grigoriev I.V."/>
            <person name="Jeffries T.W."/>
        </authorList>
    </citation>
    <scope>NUCLEOTIDE SEQUENCE [LARGE SCALE GENOMIC DNA]</scope>
    <source>
        <strain evidence="11">NRRL Y-2460</strain>
    </source>
</reference>
<feature type="region of interest" description="Disordered" evidence="9">
    <location>
        <begin position="37"/>
        <end position="83"/>
    </location>
</feature>
<evidence type="ECO:0000256" key="6">
    <source>
        <dbReference type="ARBA" id="ARBA00023125"/>
    </source>
</evidence>
<evidence type="ECO:0000256" key="9">
    <source>
        <dbReference type="SAM" id="MobiDB-lite"/>
    </source>
</evidence>
<evidence type="ECO:0000313" key="10">
    <source>
        <dbReference type="EMBL" id="ODV97522.1"/>
    </source>
</evidence>
<accession>A0A1E4U0J3</accession>
<dbReference type="GO" id="GO:2000001">
    <property type="term" value="P:regulation of DNA damage checkpoint"/>
    <property type="evidence" value="ECO:0007669"/>
    <property type="project" value="EnsemblFungi"/>
</dbReference>
<evidence type="ECO:0000256" key="4">
    <source>
        <dbReference type="ARBA" id="ARBA00022737"/>
    </source>
</evidence>
<dbReference type="Pfam" id="PF00400">
    <property type="entry name" value="WD40"/>
    <property type="match status" value="1"/>
</dbReference>
<dbReference type="PROSITE" id="PS00678">
    <property type="entry name" value="WD_REPEATS_1"/>
    <property type="match status" value="1"/>
</dbReference>
<dbReference type="PANTHER" id="PTHR14773:SF0">
    <property type="entry name" value="WD REPEAT-CONTAINING PROTEIN 76"/>
    <property type="match status" value="1"/>
</dbReference>
<dbReference type="GO" id="GO:0000785">
    <property type="term" value="C:chromatin"/>
    <property type="evidence" value="ECO:0007669"/>
    <property type="project" value="EnsemblFungi"/>
</dbReference>
<keyword evidence="11" id="KW-1185">Reference proteome</keyword>
<dbReference type="Gene3D" id="2.130.10.10">
    <property type="entry name" value="YVTN repeat-like/Quinoprotein amine dehydrogenase"/>
    <property type="match status" value="1"/>
</dbReference>
<keyword evidence="6 8" id="KW-0238">DNA-binding</keyword>
<gene>
    <name evidence="10" type="ORF">PACTADRAFT_46</name>
</gene>
<comment type="function">
    <text evidence="8">DNA-binding protein that binds to both single- and double-stranded DNA. Binds preferentially to UV-damaged DNA. May be involved in DNA-metabolic processes.</text>
</comment>
<dbReference type="PROSITE" id="PS50294">
    <property type="entry name" value="WD_REPEATS_REGION"/>
    <property type="match status" value="1"/>
</dbReference>
<evidence type="ECO:0000256" key="8">
    <source>
        <dbReference type="RuleBase" id="RU365004"/>
    </source>
</evidence>
<dbReference type="InterPro" id="IPR019775">
    <property type="entry name" value="WD40_repeat_CS"/>
</dbReference>
<dbReference type="InterPro" id="IPR050853">
    <property type="entry name" value="WD_repeat_DNA-damage-binding"/>
</dbReference>
<organism evidence="10 11">
    <name type="scientific">Pachysolen tannophilus NRRL Y-2460</name>
    <dbReference type="NCBI Taxonomy" id="669874"/>
    <lineage>
        <taxon>Eukaryota</taxon>
        <taxon>Fungi</taxon>
        <taxon>Dikarya</taxon>
        <taxon>Ascomycota</taxon>
        <taxon>Saccharomycotina</taxon>
        <taxon>Pichiomycetes</taxon>
        <taxon>Pachysolenaceae</taxon>
        <taxon>Pachysolen</taxon>
    </lineage>
</organism>
<keyword evidence="4" id="KW-0677">Repeat</keyword>
<keyword evidence="3 7" id="KW-0853">WD repeat</keyword>
<name>A0A1E4U0J3_PACTA</name>
<feature type="compositionally biased region" description="Basic residues" evidence="9">
    <location>
        <begin position="47"/>
        <end position="57"/>
    </location>
</feature>
<dbReference type="AlphaFoldDB" id="A0A1E4U0J3"/>
<dbReference type="PROSITE" id="PS50082">
    <property type="entry name" value="WD_REPEATS_2"/>
    <property type="match status" value="1"/>
</dbReference>
<feature type="repeat" description="WD" evidence="7">
    <location>
        <begin position="334"/>
        <end position="369"/>
    </location>
</feature>
<dbReference type="GO" id="GO:0006974">
    <property type="term" value="P:DNA damage response"/>
    <property type="evidence" value="ECO:0007669"/>
    <property type="project" value="UniProtKB-KW"/>
</dbReference>
<evidence type="ECO:0000256" key="3">
    <source>
        <dbReference type="ARBA" id="ARBA00022574"/>
    </source>
</evidence>
<dbReference type="PANTHER" id="PTHR14773">
    <property type="entry name" value="WD REPEAT-CONTAINING PROTEIN 76"/>
    <property type="match status" value="1"/>
</dbReference>
<dbReference type="InterPro" id="IPR015943">
    <property type="entry name" value="WD40/YVTN_repeat-like_dom_sf"/>
</dbReference>
<feature type="compositionally biased region" description="Basic and acidic residues" evidence="9">
    <location>
        <begin position="37"/>
        <end position="46"/>
    </location>
</feature>
<dbReference type="GO" id="GO:0034399">
    <property type="term" value="C:nuclear periphery"/>
    <property type="evidence" value="ECO:0007669"/>
    <property type="project" value="EnsemblFungi"/>
</dbReference>
<dbReference type="SUPFAM" id="SSF50978">
    <property type="entry name" value="WD40 repeat-like"/>
    <property type="match status" value="1"/>
</dbReference>
<dbReference type="SMART" id="SM00320">
    <property type="entry name" value="WD40"/>
    <property type="match status" value="3"/>
</dbReference>